<dbReference type="InterPro" id="IPR036259">
    <property type="entry name" value="MFS_trans_sf"/>
</dbReference>
<dbReference type="InterPro" id="IPR011009">
    <property type="entry name" value="Kinase-like_dom_sf"/>
</dbReference>
<organism evidence="7 8">
    <name type="scientific">Fusarium oxysporum</name>
    <name type="common">Fusarium vascular wilt</name>
    <dbReference type="NCBI Taxonomy" id="5507"/>
    <lineage>
        <taxon>Eukaryota</taxon>
        <taxon>Fungi</taxon>
        <taxon>Dikarya</taxon>
        <taxon>Ascomycota</taxon>
        <taxon>Pezizomycotina</taxon>
        <taxon>Sordariomycetes</taxon>
        <taxon>Hypocreomycetidae</taxon>
        <taxon>Hypocreales</taxon>
        <taxon>Nectriaceae</taxon>
        <taxon>Fusarium</taxon>
        <taxon>Fusarium oxysporum species complex</taxon>
    </lineage>
</organism>
<dbReference type="InterPro" id="IPR000719">
    <property type="entry name" value="Prot_kinase_dom"/>
</dbReference>
<dbReference type="SUPFAM" id="SSF56112">
    <property type="entry name" value="Protein kinase-like (PK-like)"/>
    <property type="match status" value="1"/>
</dbReference>
<dbReference type="PROSITE" id="PS50011">
    <property type="entry name" value="PROTEIN_KINASE_DOM"/>
    <property type="match status" value="1"/>
</dbReference>
<dbReference type="GO" id="GO:0005524">
    <property type="term" value="F:ATP binding"/>
    <property type="evidence" value="ECO:0007669"/>
    <property type="project" value="InterPro"/>
</dbReference>
<proteinExistence type="predicted"/>
<dbReference type="PANTHER" id="PTHR24359:SF37">
    <property type="entry name" value="PROTEIN KINASE DOMAIN-CONTAINING PROTEIN"/>
    <property type="match status" value="1"/>
</dbReference>
<accession>A0A8H5A2J4</accession>
<evidence type="ECO:0000259" key="6">
    <source>
        <dbReference type="PROSITE" id="PS50011"/>
    </source>
</evidence>
<dbReference type="PANTHER" id="PTHR24359">
    <property type="entry name" value="SERINE/THREONINE-PROTEIN KINASE SBK1"/>
    <property type="match status" value="1"/>
</dbReference>
<evidence type="ECO:0000256" key="4">
    <source>
        <dbReference type="ARBA" id="ARBA00023136"/>
    </source>
</evidence>
<evidence type="ECO:0000313" key="8">
    <source>
        <dbReference type="Proteomes" id="UP000558688"/>
    </source>
</evidence>
<name>A0A8H5A2J4_FUSOX</name>
<feature type="region of interest" description="Disordered" evidence="5">
    <location>
        <begin position="216"/>
        <end position="235"/>
    </location>
</feature>
<dbReference type="AlphaFoldDB" id="A0A8H5A2J4"/>
<dbReference type="Pfam" id="PF00069">
    <property type="entry name" value="Pkinase"/>
    <property type="match status" value="1"/>
</dbReference>
<protein>
    <recommendedName>
        <fullName evidence="6">Protein kinase domain-containing protein</fullName>
    </recommendedName>
</protein>
<evidence type="ECO:0000256" key="5">
    <source>
        <dbReference type="SAM" id="MobiDB-lite"/>
    </source>
</evidence>
<dbReference type="InterPro" id="IPR005828">
    <property type="entry name" value="MFS_sugar_transport-like"/>
</dbReference>
<dbReference type="GO" id="GO:0022857">
    <property type="term" value="F:transmembrane transporter activity"/>
    <property type="evidence" value="ECO:0007669"/>
    <property type="project" value="InterPro"/>
</dbReference>
<evidence type="ECO:0000256" key="3">
    <source>
        <dbReference type="ARBA" id="ARBA00022989"/>
    </source>
</evidence>
<keyword evidence="2" id="KW-0812">Transmembrane</keyword>
<keyword evidence="4" id="KW-0472">Membrane</keyword>
<evidence type="ECO:0000256" key="1">
    <source>
        <dbReference type="ARBA" id="ARBA00004370"/>
    </source>
</evidence>
<evidence type="ECO:0000313" key="7">
    <source>
        <dbReference type="EMBL" id="KAF5257558.1"/>
    </source>
</evidence>
<feature type="region of interest" description="Disordered" evidence="5">
    <location>
        <begin position="242"/>
        <end position="331"/>
    </location>
</feature>
<dbReference type="Proteomes" id="UP000558688">
    <property type="component" value="Unassembled WGS sequence"/>
</dbReference>
<feature type="compositionally biased region" description="Polar residues" evidence="5">
    <location>
        <begin position="216"/>
        <end position="227"/>
    </location>
</feature>
<dbReference type="Pfam" id="PF00083">
    <property type="entry name" value="Sugar_tr"/>
    <property type="match status" value="1"/>
</dbReference>
<dbReference type="Gene3D" id="1.20.1250.20">
    <property type="entry name" value="MFS general substrate transporter like domains"/>
    <property type="match status" value="1"/>
</dbReference>
<comment type="subcellular location">
    <subcellularLocation>
        <location evidence="1">Membrane</location>
    </subcellularLocation>
</comment>
<comment type="caution">
    <text evidence="7">The sequence shown here is derived from an EMBL/GenBank/DDBJ whole genome shotgun (WGS) entry which is preliminary data.</text>
</comment>
<feature type="domain" description="Protein kinase" evidence="6">
    <location>
        <begin position="1"/>
        <end position="202"/>
    </location>
</feature>
<evidence type="ECO:0000256" key="2">
    <source>
        <dbReference type="ARBA" id="ARBA00022692"/>
    </source>
</evidence>
<feature type="compositionally biased region" description="Polar residues" evidence="5">
    <location>
        <begin position="319"/>
        <end position="331"/>
    </location>
</feature>
<sequence>MIHQGSDHFSIERQKHGRHGDLKPENILWFNDSRSSEPGYSLGTLKISDFGLTRFHATLSKSQINTDGIGGSPTYRAPEYDVLNEVAQSYDIWCLACVFLEFTTWYLKGWTAVDKFSSSRKTEDRNPLIKEDTFFNHVQTPNTISAVAKKSVAREVRSLYEHEDTSDFIIDLVEFLETGLLRMHPEIRKKCCDTVEKLRGFYDKCIRNPDYCLKTTNKPPSRTNTDLSHLGPVELPRPHQIAKRRADDGPPPSMARPGSPQTFRSSEHRVNTLHEEATELDWGDIEPGTSLPNSSRDADMIQHHTTPTQSGYRIDTENPKNINTEPQDSKTTGTLVRGAVFSHTDSRGNQQAAGDLRLDEREGKPDETSFLTNLNQRGAISHHHVVQTEHVEDTSWLKHFHAVKQQLRAFCWATFAAFQVLLITYEYQASGIVIGIPQFRKEFDSAHARNYVLDARWEASFSAAPVATQVIGPLASGQLADLIGLKRAIKVALVISLAVIAMEIAATTNDMFFAGKLVK</sequence>
<keyword evidence="3" id="KW-1133">Transmembrane helix</keyword>
<dbReference type="EMBL" id="JAAFOW010002254">
    <property type="protein sequence ID" value="KAF5257558.1"/>
    <property type="molecule type" value="Genomic_DNA"/>
</dbReference>
<gene>
    <name evidence="7" type="ORF">FOXYS1_11910</name>
</gene>
<reference evidence="7" key="1">
    <citation type="submission" date="2020-02" db="EMBL/GenBank/DDBJ databases">
        <title>Identification and distribution of gene clusters putatively required for synthesis of sphingolipid metabolism inhibitors in phylogenetically diverse species of the filamentous fungus Fusarium.</title>
        <authorList>
            <person name="Kim H.-S."/>
            <person name="Busman M."/>
            <person name="Brown D.W."/>
            <person name="Divon H."/>
            <person name="Uhlig S."/>
            <person name="Proctor R.H."/>
        </authorList>
    </citation>
    <scope>NUCLEOTIDE SEQUENCE [LARGE SCALE GENOMIC DNA]</scope>
    <source>
        <strain evidence="7">NRRL 39464</strain>
    </source>
</reference>
<dbReference type="GO" id="GO:0016020">
    <property type="term" value="C:membrane"/>
    <property type="evidence" value="ECO:0007669"/>
    <property type="project" value="UniProtKB-SubCell"/>
</dbReference>
<feature type="compositionally biased region" description="Basic and acidic residues" evidence="5">
    <location>
        <begin position="265"/>
        <end position="277"/>
    </location>
</feature>
<dbReference type="GO" id="GO:0004674">
    <property type="term" value="F:protein serine/threonine kinase activity"/>
    <property type="evidence" value="ECO:0007669"/>
    <property type="project" value="TreeGrafter"/>
</dbReference>
<dbReference type="Gene3D" id="1.10.510.10">
    <property type="entry name" value="Transferase(Phosphotransferase) domain 1"/>
    <property type="match status" value="1"/>
</dbReference>